<keyword evidence="8" id="KW-1185">Reference proteome</keyword>
<evidence type="ECO:0000313" key="7">
    <source>
        <dbReference type="EMBL" id="BAU97346.1"/>
    </source>
</evidence>
<dbReference type="InterPro" id="IPR011608">
    <property type="entry name" value="PRD"/>
</dbReference>
<dbReference type="InterPro" id="IPR036634">
    <property type="entry name" value="PRD_sf"/>
</dbReference>
<evidence type="ECO:0000256" key="3">
    <source>
        <dbReference type="ARBA" id="ARBA00023015"/>
    </source>
</evidence>
<evidence type="ECO:0000256" key="2">
    <source>
        <dbReference type="ARBA" id="ARBA00022737"/>
    </source>
</evidence>
<evidence type="ECO:0000256" key="5">
    <source>
        <dbReference type="SAM" id="MobiDB-lite"/>
    </source>
</evidence>
<keyword evidence="1" id="KW-0808">Transferase</keyword>
<dbReference type="Gene3D" id="1.10.1790.10">
    <property type="entry name" value="PRD domain"/>
    <property type="match status" value="1"/>
</dbReference>
<evidence type="ECO:0000259" key="6">
    <source>
        <dbReference type="PROSITE" id="PS51372"/>
    </source>
</evidence>
<dbReference type="GO" id="GO:0006355">
    <property type="term" value="P:regulation of DNA-templated transcription"/>
    <property type="evidence" value="ECO:0007669"/>
    <property type="project" value="InterPro"/>
</dbReference>
<dbReference type="Pfam" id="PF08279">
    <property type="entry name" value="HTH_11"/>
    <property type="match status" value="1"/>
</dbReference>
<dbReference type="RefSeq" id="WP_096459230.1">
    <property type="nucleotide sequence ID" value="NZ_AP017369.1"/>
</dbReference>
<keyword evidence="2" id="KW-0677">Repeat</keyword>
<dbReference type="InterPro" id="IPR036095">
    <property type="entry name" value="PTS_EIIB-like_sf"/>
</dbReference>
<dbReference type="SUPFAM" id="SSF52794">
    <property type="entry name" value="PTS system IIB component-like"/>
    <property type="match status" value="1"/>
</dbReference>
<dbReference type="SUPFAM" id="SSF63520">
    <property type="entry name" value="PTS-regulatory domain, PRD"/>
    <property type="match status" value="2"/>
</dbReference>
<dbReference type="InterPro" id="IPR036388">
    <property type="entry name" value="WH-like_DNA-bd_sf"/>
</dbReference>
<reference evidence="7 8" key="1">
    <citation type="submission" date="2016-02" db="EMBL/GenBank/DDBJ databases">
        <title>Corynebacterium glutamicum N24 whole genome sequencing project.</title>
        <authorList>
            <person name="Matsutani M."/>
            <person name="Nangtapong N."/>
            <person name="Yakushi T."/>
            <person name="Matsushita K."/>
        </authorList>
    </citation>
    <scope>NUCLEOTIDE SEQUENCE [LARGE SCALE GENOMIC DNA]</scope>
    <source>
        <strain evidence="7 8">N24</strain>
    </source>
</reference>
<dbReference type="PANTHER" id="PTHR30185:SF18">
    <property type="entry name" value="TRANSCRIPTIONAL REGULATOR MTLR"/>
    <property type="match status" value="1"/>
</dbReference>
<dbReference type="GO" id="GO:0009401">
    <property type="term" value="P:phosphoenolpyruvate-dependent sugar phosphotransferase system"/>
    <property type="evidence" value="ECO:0007669"/>
    <property type="project" value="InterPro"/>
</dbReference>
<dbReference type="InterPro" id="IPR013196">
    <property type="entry name" value="HTH_11"/>
</dbReference>
<evidence type="ECO:0000256" key="1">
    <source>
        <dbReference type="ARBA" id="ARBA00022679"/>
    </source>
</evidence>
<dbReference type="KEGG" id="csur:N24_3084"/>
<gene>
    <name evidence="7" type="ORF">N24_3084</name>
</gene>
<sequence>MSNSQLSAIVQLLITEGDFLRAAQVAQHLDVSTKTVYRLIESAKKDPAFSNIIESQRGLGFRIAPGRFEDAVELTHRPKPFTEPMKNDFSTPEARRRSILVKLLLNSPAPVSVVDILGEFFISEFTLRADEPHLRSWCDGFGLTLSRKSATMSISGSEKSVRLALSDTFSAASEKPFLAATTLGDERILGTVEKAVSHIEETLNATVPQPYRMNLESHLYIVLLRARRAAVLSNSLELGTGPHPGAPFAEVSFEALKELQKLSGLNLHISEAEYIRRYLVSSRTIGTPEPQAESQAENPDSEHHTEGLTVTDRFIELVAGKVAGPFHTEKLRQDLADHITPMLNRLRFEVVVKNPLIAQIQKEYRDVYLAVTAAAPIIAEEFNLPPISDHESGYISLYFAREKETHRRPIKTAVMCASGFGVSELLRVKLENRFPDLQIQGVYSLEDYPARIPDDIELIVSSVSVPRTELSAHVILVDSMLTKESERNVRDSIRKLR</sequence>
<evidence type="ECO:0000256" key="4">
    <source>
        <dbReference type="ARBA" id="ARBA00023163"/>
    </source>
</evidence>
<accession>A0A169SAG0</accession>
<dbReference type="Gene3D" id="3.40.50.2300">
    <property type="match status" value="1"/>
</dbReference>
<dbReference type="GO" id="GO:0008982">
    <property type="term" value="F:protein-N(PI)-phosphohistidine-sugar phosphotransferase activity"/>
    <property type="evidence" value="ECO:0007669"/>
    <property type="project" value="InterPro"/>
</dbReference>
<dbReference type="PROSITE" id="PS51372">
    <property type="entry name" value="PRD_2"/>
    <property type="match status" value="1"/>
</dbReference>
<dbReference type="InterPro" id="IPR050661">
    <property type="entry name" value="BglG_antiterminators"/>
</dbReference>
<evidence type="ECO:0000313" key="8">
    <source>
        <dbReference type="Proteomes" id="UP000218244"/>
    </source>
</evidence>
<feature type="domain" description="PRD" evidence="6">
    <location>
        <begin position="302"/>
        <end position="409"/>
    </location>
</feature>
<dbReference type="Gene3D" id="1.10.10.10">
    <property type="entry name" value="Winged helix-like DNA-binding domain superfamily/Winged helix DNA-binding domain"/>
    <property type="match status" value="1"/>
</dbReference>
<protein>
    <submittedName>
        <fullName evidence="7">Transcriptional regulator ManR</fullName>
    </submittedName>
</protein>
<organism evidence="7 8">
    <name type="scientific">Corynebacterium suranareeae</name>
    <dbReference type="NCBI Taxonomy" id="2506452"/>
    <lineage>
        <taxon>Bacteria</taxon>
        <taxon>Bacillati</taxon>
        <taxon>Actinomycetota</taxon>
        <taxon>Actinomycetes</taxon>
        <taxon>Mycobacteriales</taxon>
        <taxon>Corynebacteriaceae</taxon>
        <taxon>Corynebacterium</taxon>
    </lineage>
</organism>
<name>A0A169SAG0_9CORY</name>
<proteinExistence type="predicted"/>
<dbReference type="Proteomes" id="UP000218244">
    <property type="component" value="Chromosome"/>
</dbReference>
<keyword evidence="3" id="KW-0805">Transcription regulation</keyword>
<dbReference type="PANTHER" id="PTHR30185">
    <property type="entry name" value="CRYPTIC BETA-GLUCOSIDE BGL OPERON ANTITERMINATOR"/>
    <property type="match status" value="1"/>
</dbReference>
<dbReference type="Pfam" id="PF00874">
    <property type="entry name" value="PRD"/>
    <property type="match status" value="1"/>
</dbReference>
<dbReference type="AlphaFoldDB" id="A0A169SAG0"/>
<feature type="region of interest" description="Disordered" evidence="5">
    <location>
        <begin position="287"/>
        <end position="306"/>
    </location>
</feature>
<keyword evidence="4" id="KW-0804">Transcription</keyword>
<dbReference type="EMBL" id="AP017369">
    <property type="protein sequence ID" value="BAU97346.1"/>
    <property type="molecule type" value="Genomic_DNA"/>
</dbReference>
<dbReference type="CDD" id="cd05568">
    <property type="entry name" value="PTS_IIB_bgl_like"/>
    <property type="match status" value="1"/>
</dbReference>